<dbReference type="EMBL" id="OMOD01000035">
    <property type="protein sequence ID" value="SPF34519.1"/>
    <property type="molecule type" value="Genomic_DNA"/>
</dbReference>
<feature type="transmembrane region" description="Helical" evidence="1">
    <location>
        <begin position="158"/>
        <end position="180"/>
    </location>
</feature>
<proteinExistence type="predicted"/>
<feature type="transmembrane region" description="Helical" evidence="1">
    <location>
        <begin position="241"/>
        <end position="260"/>
    </location>
</feature>
<sequence length="322" mass="35233">MSEIETKSASEPSLHASAVKPAPDFSAASQPSYAYTLFLGPEGLRPGWGLVTYVAIYYPLQIVAARLAWAHDFGASGLWSTLLEELGSLVAALIPAVALARVERRPWSAYGLPRRLAFSKLFWIGVAWGFAGITLLMLALRGLGVFSFGHLALHGVRLIRFAAFWALMFLLVGLFEEFLMRGYTQFTLARGIGFWPAAATLSCGFGLIHLRNEGEHWQGLLAAAAIGFFLCLTLRRTGNLWFAVGFHAAWDWGETFFYSVPDSGNVWPGHLLSSALHGKLWLTGGTVGPEGSVLCFVVIALAWIAFDRVYRPSKHLPPNSNC</sequence>
<feature type="transmembrane region" description="Helical" evidence="1">
    <location>
        <begin position="280"/>
        <end position="306"/>
    </location>
</feature>
<keyword evidence="3" id="KW-0645">Protease</keyword>
<dbReference type="GO" id="GO:0006508">
    <property type="term" value="P:proteolysis"/>
    <property type="evidence" value="ECO:0007669"/>
    <property type="project" value="UniProtKB-KW"/>
</dbReference>
<reference evidence="4" key="1">
    <citation type="submission" date="2018-02" db="EMBL/GenBank/DDBJ databases">
        <authorList>
            <person name="Hausmann B."/>
        </authorList>
    </citation>
    <scope>NUCLEOTIDE SEQUENCE [LARGE SCALE GENOMIC DNA]</scope>
    <source>
        <strain evidence="4">Peat soil MAG SbA1</strain>
    </source>
</reference>
<feature type="transmembrane region" description="Helical" evidence="1">
    <location>
        <begin position="192"/>
        <end position="210"/>
    </location>
</feature>
<dbReference type="InterPro" id="IPR003675">
    <property type="entry name" value="Rce1/LyrA-like_dom"/>
</dbReference>
<dbReference type="PANTHER" id="PTHR39430:SF1">
    <property type="entry name" value="PROTEASE"/>
    <property type="match status" value="1"/>
</dbReference>
<feature type="domain" description="CAAX prenyl protease 2/Lysostaphin resistance protein A-like" evidence="2">
    <location>
        <begin position="161"/>
        <end position="252"/>
    </location>
</feature>
<dbReference type="GO" id="GO:0080120">
    <property type="term" value="P:CAAX-box protein maturation"/>
    <property type="evidence" value="ECO:0007669"/>
    <property type="project" value="UniProtKB-ARBA"/>
</dbReference>
<keyword evidence="3" id="KW-0378">Hydrolase</keyword>
<accession>A0A2U3K4I1</accession>
<dbReference type="Proteomes" id="UP000238701">
    <property type="component" value="Unassembled WGS sequence"/>
</dbReference>
<organism evidence="3 4">
    <name type="scientific">Candidatus Sulfotelmatobacter kueseliae</name>
    <dbReference type="NCBI Taxonomy" id="2042962"/>
    <lineage>
        <taxon>Bacteria</taxon>
        <taxon>Pseudomonadati</taxon>
        <taxon>Acidobacteriota</taxon>
        <taxon>Terriglobia</taxon>
        <taxon>Terriglobales</taxon>
        <taxon>Candidatus Korobacteraceae</taxon>
        <taxon>Candidatus Sulfotelmatobacter</taxon>
    </lineage>
</organism>
<keyword evidence="1" id="KW-1133">Transmembrane helix</keyword>
<feature type="transmembrane region" description="Helical" evidence="1">
    <location>
        <begin position="121"/>
        <end position="146"/>
    </location>
</feature>
<evidence type="ECO:0000259" key="2">
    <source>
        <dbReference type="Pfam" id="PF02517"/>
    </source>
</evidence>
<keyword evidence="1" id="KW-0472">Membrane</keyword>
<dbReference type="Pfam" id="PF02517">
    <property type="entry name" value="Rce1-like"/>
    <property type="match status" value="1"/>
</dbReference>
<feature type="transmembrane region" description="Helical" evidence="1">
    <location>
        <begin position="50"/>
        <end position="69"/>
    </location>
</feature>
<feature type="transmembrane region" description="Helical" evidence="1">
    <location>
        <begin position="216"/>
        <end position="234"/>
    </location>
</feature>
<dbReference type="PANTHER" id="PTHR39430">
    <property type="entry name" value="MEMBRANE-ASSOCIATED PROTEASE-RELATED"/>
    <property type="match status" value="1"/>
</dbReference>
<feature type="transmembrane region" description="Helical" evidence="1">
    <location>
        <begin position="81"/>
        <end position="100"/>
    </location>
</feature>
<dbReference type="AlphaFoldDB" id="A0A2U3K4I1"/>
<evidence type="ECO:0000313" key="4">
    <source>
        <dbReference type="Proteomes" id="UP000238701"/>
    </source>
</evidence>
<keyword evidence="1" id="KW-0812">Transmembrane</keyword>
<evidence type="ECO:0000256" key="1">
    <source>
        <dbReference type="SAM" id="Phobius"/>
    </source>
</evidence>
<evidence type="ECO:0000313" key="3">
    <source>
        <dbReference type="EMBL" id="SPF34519.1"/>
    </source>
</evidence>
<gene>
    <name evidence="3" type="ORF">SBA1_130008</name>
</gene>
<name>A0A2U3K4I1_9BACT</name>
<protein>
    <submittedName>
        <fullName evidence="3">CAAX amino terminal protease family protein</fullName>
    </submittedName>
</protein>
<dbReference type="GO" id="GO:0004175">
    <property type="term" value="F:endopeptidase activity"/>
    <property type="evidence" value="ECO:0007669"/>
    <property type="project" value="UniProtKB-ARBA"/>
</dbReference>